<evidence type="ECO:0000259" key="2">
    <source>
        <dbReference type="Pfam" id="PF07883"/>
    </source>
</evidence>
<dbReference type="InterPro" id="IPR011051">
    <property type="entry name" value="RmlC_Cupin_sf"/>
</dbReference>
<organism evidence="3 4">
    <name type="scientific">Microbacterium ulmi</name>
    <dbReference type="NCBI Taxonomy" id="179095"/>
    <lineage>
        <taxon>Bacteria</taxon>
        <taxon>Bacillati</taxon>
        <taxon>Actinomycetota</taxon>
        <taxon>Actinomycetes</taxon>
        <taxon>Micrococcales</taxon>
        <taxon>Microbacteriaceae</taxon>
        <taxon>Microbacterium</taxon>
    </lineage>
</organism>
<dbReference type="EMBL" id="JABEMB010000009">
    <property type="protein sequence ID" value="NNH03867.1"/>
    <property type="molecule type" value="Genomic_DNA"/>
</dbReference>
<gene>
    <name evidence="3" type="ORF">HLA99_08405</name>
</gene>
<dbReference type="Gene3D" id="2.60.120.10">
    <property type="entry name" value="Jelly Rolls"/>
    <property type="match status" value="1"/>
</dbReference>
<reference evidence="3 4" key="1">
    <citation type="submission" date="2020-05" db="EMBL/GenBank/DDBJ databases">
        <title>MicrobeNet Type strains.</title>
        <authorList>
            <person name="Nicholson A.C."/>
        </authorList>
    </citation>
    <scope>NUCLEOTIDE SEQUENCE [LARGE SCALE GENOMIC DNA]</scope>
    <source>
        <strain evidence="3 4">JCM 14282</strain>
    </source>
</reference>
<comment type="caution">
    <text evidence="3">The sequence shown here is derived from an EMBL/GenBank/DDBJ whole genome shotgun (WGS) entry which is preliminary data.</text>
</comment>
<dbReference type="InterPro" id="IPR051610">
    <property type="entry name" value="GPI/OXD"/>
</dbReference>
<evidence type="ECO:0000313" key="4">
    <source>
        <dbReference type="Proteomes" id="UP000543598"/>
    </source>
</evidence>
<dbReference type="Pfam" id="PF07883">
    <property type="entry name" value="Cupin_2"/>
    <property type="match status" value="1"/>
</dbReference>
<keyword evidence="1" id="KW-0479">Metal-binding</keyword>
<name>A0A7Y2Q115_9MICO</name>
<dbReference type="PANTHER" id="PTHR35848">
    <property type="entry name" value="OXALATE-BINDING PROTEIN"/>
    <property type="match status" value="1"/>
</dbReference>
<dbReference type="PANTHER" id="PTHR35848:SF6">
    <property type="entry name" value="CUPIN TYPE-2 DOMAIN-CONTAINING PROTEIN"/>
    <property type="match status" value="1"/>
</dbReference>
<evidence type="ECO:0000256" key="1">
    <source>
        <dbReference type="ARBA" id="ARBA00022723"/>
    </source>
</evidence>
<dbReference type="Proteomes" id="UP000543598">
    <property type="component" value="Unassembled WGS sequence"/>
</dbReference>
<dbReference type="InterPro" id="IPR014710">
    <property type="entry name" value="RmlC-like_jellyroll"/>
</dbReference>
<proteinExistence type="predicted"/>
<dbReference type="GO" id="GO:0046872">
    <property type="term" value="F:metal ion binding"/>
    <property type="evidence" value="ECO:0007669"/>
    <property type="project" value="UniProtKB-KW"/>
</dbReference>
<evidence type="ECO:0000313" key="3">
    <source>
        <dbReference type="EMBL" id="NNH03867.1"/>
    </source>
</evidence>
<dbReference type="InterPro" id="IPR013096">
    <property type="entry name" value="Cupin_2"/>
</dbReference>
<keyword evidence="4" id="KW-1185">Reference proteome</keyword>
<dbReference type="AlphaFoldDB" id="A0A7Y2Q115"/>
<dbReference type="SUPFAM" id="SSF51182">
    <property type="entry name" value="RmlC-like cupins"/>
    <property type="match status" value="1"/>
</dbReference>
<protein>
    <submittedName>
        <fullName evidence="3">Cupin domain-containing protein</fullName>
    </submittedName>
</protein>
<accession>A0A7Y2Q115</accession>
<sequence length="136" mass="14912">MPTVIKFDEIEVLDRGGAVRTWPLITSHSTGGAAKVATGMSVYPVGAGAPLHAHNCDEQVLILEGDGFVEVEGERTSLTQWDTAYVEAGTFHRYHNTGEVPMKILWIYNRPDVTRTFADTGITVEHLTPEDQMGGR</sequence>
<feature type="domain" description="Cupin type-2" evidence="2">
    <location>
        <begin position="41"/>
        <end position="108"/>
    </location>
</feature>
<dbReference type="RefSeq" id="WP_167038167.1">
    <property type="nucleotide sequence ID" value="NZ_BAAANA010000001.1"/>
</dbReference>